<keyword evidence="1" id="KW-0812">Transmembrane</keyword>
<evidence type="ECO:0000256" key="1">
    <source>
        <dbReference type="SAM" id="Phobius"/>
    </source>
</evidence>
<accession>A0A3R6X0J5</accession>
<organism evidence="3 4">
    <name type="scientific">Aphanomyces astaci</name>
    <name type="common">Crayfish plague agent</name>
    <dbReference type="NCBI Taxonomy" id="112090"/>
    <lineage>
        <taxon>Eukaryota</taxon>
        <taxon>Sar</taxon>
        <taxon>Stramenopiles</taxon>
        <taxon>Oomycota</taxon>
        <taxon>Saprolegniomycetes</taxon>
        <taxon>Saprolegniales</taxon>
        <taxon>Verrucalvaceae</taxon>
        <taxon>Aphanomyces</taxon>
    </lineage>
</organism>
<dbReference type="VEuPathDB" id="FungiDB:H257_17217"/>
<keyword evidence="1" id="KW-0472">Membrane</keyword>
<sequence length="159" mass="17331">MPAFSLWRVLIVLVATIGYALLWYVSPAAVADELHVWVAVAAAASLAFLFVVPNSVKDSITTTLSHNDREGTPSPAATAYAYRIYSLTLIFVSVLILLVFRETTAPHTVSVYAVAPTVFIWFLWTVVEDLIVRLKGVEAVADNVETREDTPLVAIVTAP</sequence>
<feature type="transmembrane region" description="Helical" evidence="1">
    <location>
        <begin position="109"/>
        <end position="127"/>
    </location>
</feature>
<dbReference type="Proteomes" id="UP000285430">
    <property type="component" value="Unassembled WGS sequence"/>
</dbReference>
<gene>
    <name evidence="2" type="ORF">DYB35_000968</name>
    <name evidence="3" type="ORF">DYB37_011521</name>
</gene>
<dbReference type="Proteomes" id="UP000285712">
    <property type="component" value="Unassembled WGS sequence"/>
</dbReference>
<protein>
    <submittedName>
        <fullName evidence="3">Uncharacterized protein</fullName>
    </submittedName>
</protein>
<evidence type="ECO:0000313" key="4">
    <source>
        <dbReference type="Proteomes" id="UP000285430"/>
    </source>
</evidence>
<feature type="transmembrane region" description="Helical" evidence="1">
    <location>
        <begin position="34"/>
        <end position="52"/>
    </location>
</feature>
<dbReference type="AlphaFoldDB" id="A0A3R6X0J5"/>
<name>A0A3R6X0J5_APHAT</name>
<keyword evidence="1" id="KW-1133">Transmembrane helix</keyword>
<feature type="transmembrane region" description="Helical" evidence="1">
    <location>
        <begin position="80"/>
        <end position="100"/>
    </location>
</feature>
<evidence type="ECO:0000313" key="2">
    <source>
        <dbReference type="EMBL" id="RHY93451.1"/>
    </source>
</evidence>
<feature type="transmembrane region" description="Helical" evidence="1">
    <location>
        <begin position="6"/>
        <end position="25"/>
    </location>
</feature>
<evidence type="ECO:0000313" key="5">
    <source>
        <dbReference type="Proteomes" id="UP000285712"/>
    </source>
</evidence>
<proteinExistence type="predicted"/>
<evidence type="ECO:0000313" key="3">
    <source>
        <dbReference type="EMBL" id="RHZ05418.1"/>
    </source>
</evidence>
<reference evidence="4 5" key="1">
    <citation type="submission" date="2018-08" db="EMBL/GenBank/DDBJ databases">
        <title>Aphanomyces genome sequencing and annotation.</title>
        <authorList>
            <person name="Minardi D."/>
            <person name="Oidtmann B."/>
            <person name="Van Der Giezen M."/>
            <person name="Studholme D.J."/>
        </authorList>
    </citation>
    <scope>NUCLEOTIDE SEQUENCE [LARGE SCALE GENOMIC DNA]</scope>
    <source>
        <strain evidence="3 4">Da</strain>
        <strain evidence="2 5">Sv</strain>
    </source>
</reference>
<comment type="caution">
    <text evidence="3">The sequence shown here is derived from an EMBL/GenBank/DDBJ whole genome shotgun (WGS) entry which is preliminary data.</text>
</comment>
<dbReference type="EMBL" id="QUTG01003049">
    <property type="protein sequence ID" value="RHY93451.1"/>
    <property type="molecule type" value="Genomic_DNA"/>
</dbReference>
<dbReference type="EMBL" id="QUTH01007110">
    <property type="protein sequence ID" value="RHZ05418.1"/>
    <property type="molecule type" value="Genomic_DNA"/>
</dbReference>